<dbReference type="GO" id="GO:0005730">
    <property type="term" value="C:nucleolus"/>
    <property type="evidence" value="ECO:0007669"/>
    <property type="project" value="TreeGrafter"/>
</dbReference>
<reference evidence="8 9" key="1">
    <citation type="submission" date="2016-04" db="EMBL/GenBank/DDBJ databases">
        <title>A degradative enzymes factory behind the ericoid mycorrhizal symbiosis.</title>
        <authorList>
            <consortium name="DOE Joint Genome Institute"/>
            <person name="Martino E."/>
            <person name="Morin E."/>
            <person name="Grelet G."/>
            <person name="Kuo A."/>
            <person name="Kohler A."/>
            <person name="Daghino S."/>
            <person name="Barry K."/>
            <person name="Choi C."/>
            <person name="Cichocki N."/>
            <person name="Clum A."/>
            <person name="Copeland A."/>
            <person name="Hainaut M."/>
            <person name="Haridas S."/>
            <person name="Labutti K."/>
            <person name="Lindquist E."/>
            <person name="Lipzen A."/>
            <person name="Khouja H.-R."/>
            <person name="Murat C."/>
            <person name="Ohm R."/>
            <person name="Olson A."/>
            <person name="Spatafora J."/>
            <person name="Veneault-Fourrey C."/>
            <person name="Henrissat B."/>
            <person name="Grigoriev I."/>
            <person name="Martin F."/>
            <person name="Perotto S."/>
        </authorList>
    </citation>
    <scope>NUCLEOTIDE SEQUENCE [LARGE SCALE GENOMIC DNA]</scope>
    <source>
        <strain evidence="8 9">F</strain>
    </source>
</reference>
<keyword evidence="9" id="KW-1185">Reference proteome</keyword>
<evidence type="ECO:0000256" key="1">
    <source>
        <dbReference type="ARBA" id="ARBA00004123"/>
    </source>
</evidence>
<comment type="similarity">
    <text evidence="2">Belongs to the RENT3 family.</text>
</comment>
<comment type="subcellular location">
    <subcellularLocation>
        <location evidence="1">Nucleus</location>
    </subcellularLocation>
</comment>
<dbReference type="Pfam" id="PF00076">
    <property type="entry name" value="RRM_1"/>
    <property type="match status" value="1"/>
</dbReference>
<feature type="region of interest" description="Disordered" evidence="6">
    <location>
        <begin position="520"/>
        <end position="587"/>
    </location>
</feature>
<dbReference type="GO" id="GO:0003729">
    <property type="term" value="F:mRNA binding"/>
    <property type="evidence" value="ECO:0007669"/>
    <property type="project" value="TreeGrafter"/>
</dbReference>
<proteinExistence type="inferred from homology"/>
<dbReference type="FunFam" id="3.30.70.330:FF:000637">
    <property type="entry name" value="Nonsense-mediated mRNA decay protein Upf3, putative"/>
    <property type="match status" value="1"/>
</dbReference>
<dbReference type="Gene3D" id="3.30.70.330">
    <property type="match status" value="2"/>
</dbReference>
<dbReference type="InterPro" id="IPR039722">
    <property type="entry name" value="Upf3"/>
</dbReference>
<evidence type="ECO:0000256" key="5">
    <source>
        <dbReference type="PROSITE-ProRule" id="PRU00176"/>
    </source>
</evidence>
<dbReference type="SMART" id="SM00360">
    <property type="entry name" value="RRM"/>
    <property type="match status" value="1"/>
</dbReference>
<protein>
    <recommendedName>
        <fullName evidence="7">RRM domain-containing protein</fullName>
    </recommendedName>
</protein>
<dbReference type="SUPFAM" id="SSF54928">
    <property type="entry name" value="RNA-binding domain, RBD"/>
    <property type="match status" value="2"/>
</dbReference>
<keyword evidence="3" id="KW-0866">Nonsense-mediated mRNA decay</keyword>
<sequence length="587" mass="61267">MATPTTPGGSNMNGVLAITASQTSGSGPRSAVAKPPSPKLKIVVRRLAPGLTEAEFTSVLGDDWILGQGKVDWFIYKPGKDSKDPSKPSRPSRAYLHLTNESHLLSLSDIVRESVFEDAQNTFTSQCLIGPPTVEFAPYGRTPGGRRRVDARAGTIDQDPEFMAFLEGLANPMMSKEINADTVLDGNSTTKEKVTTTPLVQYLKDKKANKSKEMAAKAAKKQEAQLAKVKAGKESSASLEDAKKKGKDGKSDKLVEKAAREAVKILNREAATKTGSAASISEASGSGSAGTPRLDVSKVNGRQRPAVIAAHIKMLQRDLGLSPAQAHRQVRRDTADALKAERAAAAEKAAAESKDTGSSQSSQTSTIPTAPKAGNTQNRDRKSRLKGSSTDVETGKASSSGSAPAPTTPVILLKKPDNQRAVPPSPTTQQPKAAPAVLARKPAPAVPSEGATQAFVKHANPSQGVTEALLKEAMENFGAVSMVEIDKRKGFAYVDFVDTEGLKKAMAANPIPVAQGTVQVMQRKGTALPPEKKPAHQPPNVPSRGGRGGRGGAMGRRGGRGGARGGSAGPSESTKAPSAAPTGPAVK</sequence>
<dbReference type="GO" id="GO:0045727">
    <property type="term" value="P:positive regulation of translation"/>
    <property type="evidence" value="ECO:0007669"/>
    <property type="project" value="TreeGrafter"/>
</dbReference>
<feature type="compositionally biased region" description="Gly residues" evidence="6">
    <location>
        <begin position="545"/>
        <end position="568"/>
    </location>
</feature>
<feature type="region of interest" description="Disordered" evidence="6">
    <location>
        <begin position="1"/>
        <end position="36"/>
    </location>
</feature>
<name>A0A2J6R9X9_HYAVF</name>
<feature type="compositionally biased region" description="Basic and acidic residues" evidence="6">
    <location>
        <begin position="331"/>
        <end position="355"/>
    </location>
</feature>
<feature type="compositionally biased region" description="Low complexity" evidence="6">
    <location>
        <begin position="395"/>
        <end position="409"/>
    </location>
</feature>
<evidence type="ECO:0000313" key="8">
    <source>
        <dbReference type="EMBL" id="PMD35293.1"/>
    </source>
</evidence>
<keyword evidence="5" id="KW-0694">RNA-binding</keyword>
<feature type="domain" description="RRM" evidence="7">
    <location>
        <begin position="452"/>
        <end position="525"/>
    </location>
</feature>
<dbReference type="Pfam" id="PF03467">
    <property type="entry name" value="Smg4_UPF3"/>
    <property type="match status" value="1"/>
</dbReference>
<accession>A0A2J6R9X9</accession>
<dbReference type="PANTHER" id="PTHR13112">
    <property type="entry name" value="UPF3 REGULATOR OF NONSENSE TRANSCRIPTS-LIKE PROTEIN"/>
    <property type="match status" value="1"/>
</dbReference>
<feature type="compositionally biased region" description="Basic and acidic residues" evidence="6">
    <location>
        <begin position="240"/>
        <end position="255"/>
    </location>
</feature>
<dbReference type="CDD" id="cd12455">
    <property type="entry name" value="RRM_like_Smg4_UPF3"/>
    <property type="match status" value="1"/>
</dbReference>
<dbReference type="CDD" id="cd00590">
    <property type="entry name" value="RRM_SF"/>
    <property type="match status" value="1"/>
</dbReference>
<dbReference type="GO" id="GO:0000184">
    <property type="term" value="P:nuclear-transcribed mRNA catabolic process, nonsense-mediated decay"/>
    <property type="evidence" value="ECO:0007669"/>
    <property type="project" value="UniProtKB-KW"/>
</dbReference>
<dbReference type="OrthoDB" id="18087at2759"/>
<evidence type="ECO:0000313" key="9">
    <source>
        <dbReference type="Proteomes" id="UP000235786"/>
    </source>
</evidence>
<dbReference type="STRING" id="1149755.A0A2J6R9X9"/>
<feature type="compositionally biased region" description="Low complexity" evidence="6">
    <location>
        <begin position="275"/>
        <end position="290"/>
    </location>
</feature>
<dbReference type="InterPro" id="IPR012677">
    <property type="entry name" value="Nucleotide-bd_a/b_plait_sf"/>
</dbReference>
<dbReference type="PANTHER" id="PTHR13112:SF0">
    <property type="entry name" value="FI21285P1"/>
    <property type="match status" value="1"/>
</dbReference>
<evidence type="ECO:0000256" key="4">
    <source>
        <dbReference type="ARBA" id="ARBA00023242"/>
    </source>
</evidence>
<evidence type="ECO:0000256" key="6">
    <source>
        <dbReference type="SAM" id="MobiDB-lite"/>
    </source>
</evidence>
<feature type="region of interest" description="Disordered" evidence="6">
    <location>
        <begin position="271"/>
        <end position="300"/>
    </location>
</feature>
<dbReference type="GO" id="GO:0005737">
    <property type="term" value="C:cytoplasm"/>
    <property type="evidence" value="ECO:0007669"/>
    <property type="project" value="TreeGrafter"/>
</dbReference>
<keyword evidence="4" id="KW-0539">Nucleus</keyword>
<feature type="region of interest" description="Disordered" evidence="6">
    <location>
        <begin position="323"/>
        <end position="410"/>
    </location>
</feature>
<gene>
    <name evidence="8" type="ORF">L207DRAFT_516238</name>
</gene>
<dbReference type="InterPro" id="IPR035979">
    <property type="entry name" value="RBD_domain_sf"/>
</dbReference>
<dbReference type="EMBL" id="KZ613952">
    <property type="protein sequence ID" value="PMD35293.1"/>
    <property type="molecule type" value="Genomic_DNA"/>
</dbReference>
<dbReference type="PROSITE" id="PS50102">
    <property type="entry name" value="RRM"/>
    <property type="match status" value="1"/>
</dbReference>
<feature type="compositionally biased region" description="Polar residues" evidence="6">
    <location>
        <begin position="1"/>
        <end position="27"/>
    </location>
</feature>
<dbReference type="InterPro" id="IPR000504">
    <property type="entry name" value="RRM_dom"/>
</dbReference>
<dbReference type="InterPro" id="IPR005120">
    <property type="entry name" value="UPF3_dom"/>
</dbReference>
<evidence type="ECO:0000259" key="7">
    <source>
        <dbReference type="PROSITE" id="PS50102"/>
    </source>
</evidence>
<evidence type="ECO:0000256" key="2">
    <source>
        <dbReference type="ARBA" id="ARBA00005991"/>
    </source>
</evidence>
<dbReference type="AlphaFoldDB" id="A0A2J6R9X9"/>
<feature type="region of interest" description="Disordered" evidence="6">
    <location>
        <begin position="226"/>
        <end position="255"/>
    </location>
</feature>
<dbReference type="Proteomes" id="UP000235786">
    <property type="component" value="Unassembled WGS sequence"/>
</dbReference>
<organism evidence="8 9">
    <name type="scientific">Hyaloscypha variabilis (strain UAMH 11265 / GT02V1 / F)</name>
    <name type="common">Meliniomyces variabilis</name>
    <dbReference type="NCBI Taxonomy" id="1149755"/>
    <lineage>
        <taxon>Eukaryota</taxon>
        <taxon>Fungi</taxon>
        <taxon>Dikarya</taxon>
        <taxon>Ascomycota</taxon>
        <taxon>Pezizomycotina</taxon>
        <taxon>Leotiomycetes</taxon>
        <taxon>Helotiales</taxon>
        <taxon>Hyaloscyphaceae</taxon>
        <taxon>Hyaloscypha</taxon>
        <taxon>Hyaloscypha variabilis</taxon>
    </lineage>
</organism>
<evidence type="ECO:0000256" key="3">
    <source>
        <dbReference type="ARBA" id="ARBA00023161"/>
    </source>
</evidence>